<feature type="region of interest" description="Disordered" evidence="8">
    <location>
        <begin position="1"/>
        <end position="20"/>
    </location>
</feature>
<evidence type="ECO:0000256" key="2">
    <source>
        <dbReference type="ARBA" id="ARBA00022448"/>
    </source>
</evidence>
<feature type="transmembrane region" description="Helical" evidence="9">
    <location>
        <begin position="112"/>
        <end position="134"/>
    </location>
</feature>
<dbReference type="GO" id="GO:0012505">
    <property type="term" value="C:endomembrane system"/>
    <property type="evidence" value="ECO:0007669"/>
    <property type="project" value="UniProtKB-SubCell"/>
</dbReference>
<keyword evidence="2 7" id="KW-0813">Transport</keyword>
<evidence type="ECO:0000256" key="7">
    <source>
        <dbReference type="RuleBase" id="RU000477"/>
    </source>
</evidence>
<accession>A0A1I2YBH4</accession>
<feature type="transmembrane region" description="Helical" evidence="9">
    <location>
        <begin position="226"/>
        <end position="246"/>
    </location>
</feature>
<dbReference type="GO" id="GO:0019755">
    <property type="term" value="P:one-carbon compound transport"/>
    <property type="evidence" value="ECO:0007669"/>
    <property type="project" value="UniProtKB-ARBA"/>
</dbReference>
<dbReference type="EMBL" id="FONR01000065">
    <property type="protein sequence ID" value="SFH22717.1"/>
    <property type="molecule type" value="Genomic_DNA"/>
</dbReference>
<dbReference type="GO" id="GO:0005737">
    <property type="term" value="C:cytoplasm"/>
    <property type="evidence" value="ECO:0007669"/>
    <property type="project" value="UniProtKB-ARBA"/>
</dbReference>
<evidence type="ECO:0000256" key="3">
    <source>
        <dbReference type="ARBA" id="ARBA00022692"/>
    </source>
</evidence>
<dbReference type="InterPro" id="IPR000425">
    <property type="entry name" value="MIP"/>
</dbReference>
<dbReference type="GO" id="GO:0016020">
    <property type="term" value="C:membrane"/>
    <property type="evidence" value="ECO:0007669"/>
    <property type="project" value="InterPro"/>
</dbReference>
<keyword evidence="4" id="KW-0677">Repeat</keyword>
<dbReference type="AlphaFoldDB" id="A0A1I2YBH4"/>
<gene>
    <name evidence="10" type="ORF">SAMN02787118_1655</name>
</gene>
<dbReference type="PRINTS" id="PR00783">
    <property type="entry name" value="MINTRINSICP"/>
</dbReference>
<dbReference type="Proteomes" id="UP000181942">
    <property type="component" value="Unassembled WGS sequence"/>
</dbReference>
<name>A0A1I2YBH4_9ACTN</name>
<dbReference type="InterPro" id="IPR034294">
    <property type="entry name" value="Aquaporin_transptr"/>
</dbReference>
<feature type="transmembrane region" description="Helical" evidence="9">
    <location>
        <begin position="62"/>
        <end position="81"/>
    </location>
</feature>
<dbReference type="Pfam" id="PF00230">
    <property type="entry name" value="MIP"/>
    <property type="match status" value="1"/>
</dbReference>
<evidence type="ECO:0000256" key="6">
    <source>
        <dbReference type="ARBA" id="ARBA00023136"/>
    </source>
</evidence>
<evidence type="ECO:0000256" key="8">
    <source>
        <dbReference type="SAM" id="MobiDB-lite"/>
    </source>
</evidence>
<feature type="transmembrane region" description="Helical" evidence="9">
    <location>
        <begin position="154"/>
        <end position="174"/>
    </location>
</feature>
<evidence type="ECO:0000256" key="4">
    <source>
        <dbReference type="ARBA" id="ARBA00022737"/>
    </source>
</evidence>
<keyword evidence="5 9" id="KW-1133">Transmembrane helix</keyword>
<evidence type="ECO:0000313" key="10">
    <source>
        <dbReference type="EMBL" id="SFH22717.1"/>
    </source>
</evidence>
<proteinExistence type="inferred from homology"/>
<dbReference type="SUPFAM" id="SSF81338">
    <property type="entry name" value="Aquaporin-like"/>
    <property type="match status" value="1"/>
</dbReference>
<dbReference type="InterPro" id="IPR022357">
    <property type="entry name" value="MIP_CS"/>
</dbReference>
<keyword evidence="6 9" id="KW-0472">Membrane</keyword>
<dbReference type="OrthoDB" id="9807293at2"/>
<sequence>MPEAAPSRRPTADRSGATPTPAAIAGHSALECLLASVLLFGVVTIVRWVAGPSPVSDAIPQIHLKLLITGLCGGPLLVALIRSRPGRISGGHLNPAISLAMWRLGVFRGASVLPYIAAQLVGPVLGVSAARALWGPAVGNPPLVDAALQPGPGWSAGGLFVAEAVSVGVLVYLAGLFLRFPKLAPLVPWLVGFLICSAIALLGTIAGGSGNPAGQFGPAVVSGRVGFLWAYLLAPMVGSAVAAAVLNRTHSRHAVPTHRLCGTHADGSALRGSGQ</sequence>
<dbReference type="Gene3D" id="1.20.1080.10">
    <property type="entry name" value="Glycerol uptake facilitator protein"/>
    <property type="match status" value="1"/>
</dbReference>
<evidence type="ECO:0000256" key="5">
    <source>
        <dbReference type="ARBA" id="ARBA00022989"/>
    </source>
</evidence>
<organism evidence="10 11">
    <name type="scientific">Streptomyces mirabilis</name>
    <dbReference type="NCBI Taxonomy" id="68239"/>
    <lineage>
        <taxon>Bacteria</taxon>
        <taxon>Bacillati</taxon>
        <taxon>Actinomycetota</taxon>
        <taxon>Actinomycetes</taxon>
        <taxon>Kitasatosporales</taxon>
        <taxon>Streptomycetaceae</taxon>
        <taxon>Streptomyces</taxon>
    </lineage>
</organism>
<comment type="similarity">
    <text evidence="7">Belongs to the MIP/aquaporin (TC 1.A.8) family.</text>
</comment>
<feature type="transmembrane region" description="Helical" evidence="9">
    <location>
        <begin position="32"/>
        <end position="50"/>
    </location>
</feature>
<keyword evidence="3 7" id="KW-0812">Transmembrane</keyword>
<evidence type="ECO:0000256" key="9">
    <source>
        <dbReference type="SAM" id="Phobius"/>
    </source>
</evidence>
<evidence type="ECO:0000313" key="11">
    <source>
        <dbReference type="Proteomes" id="UP000181942"/>
    </source>
</evidence>
<evidence type="ECO:0000256" key="1">
    <source>
        <dbReference type="ARBA" id="ARBA00004127"/>
    </source>
</evidence>
<comment type="subcellular location">
    <subcellularLocation>
        <location evidence="1">Endomembrane system</location>
        <topology evidence="1">Multi-pass membrane protein</topology>
    </subcellularLocation>
</comment>
<dbReference type="PANTHER" id="PTHR45665:SF9">
    <property type="entry name" value="AQUAPORIN-8"/>
    <property type="match status" value="1"/>
</dbReference>
<dbReference type="PANTHER" id="PTHR45665">
    <property type="entry name" value="AQUAPORIN-8"/>
    <property type="match status" value="1"/>
</dbReference>
<dbReference type="InterPro" id="IPR023271">
    <property type="entry name" value="Aquaporin-like"/>
</dbReference>
<feature type="transmembrane region" description="Helical" evidence="9">
    <location>
        <begin position="186"/>
        <end position="206"/>
    </location>
</feature>
<reference evidence="10 11" key="1">
    <citation type="submission" date="2016-10" db="EMBL/GenBank/DDBJ databases">
        <authorList>
            <person name="de Groot N.N."/>
        </authorList>
    </citation>
    <scope>NUCLEOTIDE SEQUENCE [LARGE SCALE GENOMIC DNA]</scope>
    <source>
        <strain evidence="10 11">OK461</strain>
    </source>
</reference>
<protein>
    <submittedName>
        <fullName evidence="10">Aquaporin Z</fullName>
    </submittedName>
</protein>
<dbReference type="GO" id="GO:0015250">
    <property type="term" value="F:water channel activity"/>
    <property type="evidence" value="ECO:0007669"/>
    <property type="project" value="TreeGrafter"/>
</dbReference>
<dbReference type="PROSITE" id="PS00221">
    <property type="entry name" value="MIP"/>
    <property type="match status" value="1"/>
</dbReference>